<reference evidence="2 3" key="1">
    <citation type="submission" date="2024-03" db="EMBL/GenBank/DDBJ databases">
        <title>The Acrasis kona genome and developmental transcriptomes reveal deep origins of eukaryotic multicellular pathways.</title>
        <authorList>
            <person name="Sheikh S."/>
            <person name="Fu C.-J."/>
            <person name="Brown M.W."/>
            <person name="Baldauf S.L."/>
        </authorList>
    </citation>
    <scope>NUCLEOTIDE SEQUENCE [LARGE SCALE GENOMIC DNA]</scope>
    <source>
        <strain evidence="2 3">ATCC MYA-3509</strain>
    </source>
</reference>
<keyword evidence="1" id="KW-0732">Signal</keyword>
<gene>
    <name evidence="2" type="ORF">AKO1_012320</name>
</gene>
<accession>A0AAW2YX21</accession>
<name>A0AAW2YX21_9EUKA</name>
<comment type="caution">
    <text evidence="2">The sequence shown here is derived from an EMBL/GenBank/DDBJ whole genome shotgun (WGS) entry which is preliminary data.</text>
</comment>
<sequence length="191" mass="20632">MKVLCIAFIALIGAVYSQNLGVPKSCPTQCKTFTPTRCKSLSTYCDESNGAFDFTKYLDIPSDGGYPSNLRNNTACRAFHDDVMCLYAVGSNLNISTCVNGQSMPICYDLCSYGMANCYEGYNPAICPSVMAQLSFGSAQGVTNCKRISTLSNIVAVSTPTPTPTPTSSSRKVHFDYLLIMSALLLTLIFI</sequence>
<dbReference type="Proteomes" id="UP001431209">
    <property type="component" value="Unassembled WGS sequence"/>
</dbReference>
<keyword evidence="3" id="KW-1185">Reference proteome</keyword>
<proteinExistence type="predicted"/>
<protein>
    <submittedName>
        <fullName evidence="2">Uncharacterized protein</fullName>
    </submittedName>
</protein>
<evidence type="ECO:0000256" key="1">
    <source>
        <dbReference type="SAM" id="SignalP"/>
    </source>
</evidence>
<evidence type="ECO:0000313" key="2">
    <source>
        <dbReference type="EMBL" id="KAL0481543.1"/>
    </source>
</evidence>
<organism evidence="2 3">
    <name type="scientific">Acrasis kona</name>
    <dbReference type="NCBI Taxonomy" id="1008807"/>
    <lineage>
        <taxon>Eukaryota</taxon>
        <taxon>Discoba</taxon>
        <taxon>Heterolobosea</taxon>
        <taxon>Tetramitia</taxon>
        <taxon>Eutetramitia</taxon>
        <taxon>Acrasidae</taxon>
        <taxon>Acrasis</taxon>
    </lineage>
</organism>
<feature type="signal peptide" evidence="1">
    <location>
        <begin position="1"/>
        <end position="17"/>
    </location>
</feature>
<feature type="chain" id="PRO_5043576489" evidence="1">
    <location>
        <begin position="18"/>
        <end position="191"/>
    </location>
</feature>
<dbReference type="AlphaFoldDB" id="A0AAW2YX21"/>
<evidence type="ECO:0000313" key="3">
    <source>
        <dbReference type="Proteomes" id="UP001431209"/>
    </source>
</evidence>
<dbReference type="EMBL" id="JAOPGA020000769">
    <property type="protein sequence ID" value="KAL0481543.1"/>
    <property type="molecule type" value="Genomic_DNA"/>
</dbReference>